<keyword evidence="2" id="KW-1185">Reference proteome</keyword>
<evidence type="ECO:0000313" key="1">
    <source>
        <dbReference type="EMBL" id="KIK09115.1"/>
    </source>
</evidence>
<gene>
    <name evidence="1" type="ORF">K443DRAFT_127583</name>
</gene>
<dbReference type="OrthoDB" id="10417206at2759"/>
<proteinExistence type="predicted"/>
<organism evidence="1 2">
    <name type="scientific">Laccaria amethystina LaAM-08-1</name>
    <dbReference type="NCBI Taxonomy" id="1095629"/>
    <lineage>
        <taxon>Eukaryota</taxon>
        <taxon>Fungi</taxon>
        <taxon>Dikarya</taxon>
        <taxon>Basidiomycota</taxon>
        <taxon>Agaricomycotina</taxon>
        <taxon>Agaricomycetes</taxon>
        <taxon>Agaricomycetidae</taxon>
        <taxon>Agaricales</taxon>
        <taxon>Agaricineae</taxon>
        <taxon>Hydnangiaceae</taxon>
        <taxon>Laccaria</taxon>
    </lineage>
</organism>
<accession>A0A0C9XA27</accession>
<reference evidence="1 2" key="1">
    <citation type="submission" date="2014-04" db="EMBL/GenBank/DDBJ databases">
        <authorList>
            <consortium name="DOE Joint Genome Institute"/>
            <person name="Kuo A."/>
            <person name="Kohler A."/>
            <person name="Nagy L.G."/>
            <person name="Floudas D."/>
            <person name="Copeland A."/>
            <person name="Barry K.W."/>
            <person name="Cichocki N."/>
            <person name="Veneault-Fourrey C."/>
            <person name="LaButti K."/>
            <person name="Lindquist E.A."/>
            <person name="Lipzen A."/>
            <person name="Lundell T."/>
            <person name="Morin E."/>
            <person name="Murat C."/>
            <person name="Sun H."/>
            <person name="Tunlid A."/>
            <person name="Henrissat B."/>
            <person name="Grigoriev I.V."/>
            <person name="Hibbett D.S."/>
            <person name="Martin F."/>
            <person name="Nordberg H.P."/>
            <person name="Cantor M.N."/>
            <person name="Hua S.X."/>
        </authorList>
    </citation>
    <scope>NUCLEOTIDE SEQUENCE [LARGE SCALE GENOMIC DNA]</scope>
    <source>
        <strain evidence="1 2">LaAM-08-1</strain>
    </source>
</reference>
<dbReference type="Proteomes" id="UP000054477">
    <property type="component" value="Unassembled WGS sequence"/>
</dbReference>
<reference evidence="2" key="2">
    <citation type="submission" date="2015-01" db="EMBL/GenBank/DDBJ databases">
        <title>Evolutionary Origins and Diversification of the Mycorrhizal Mutualists.</title>
        <authorList>
            <consortium name="DOE Joint Genome Institute"/>
            <consortium name="Mycorrhizal Genomics Consortium"/>
            <person name="Kohler A."/>
            <person name="Kuo A."/>
            <person name="Nagy L.G."/>
            <person name="Floudas D."/>
            <person name="Copeland A."/>
            <person name="Barry K.W."/>
            <person name="Cichocki N."/>
            <person name="Veneault-Fourrey C."/>
            <person name="LaButti K."/>
            <person name="Lindquist E.A."/>
            <person name="Lipzen A."/>
            <person name="Lundell T."/>
            <person name="Morin E."/>
            <person name="Murat C."/>
            <person name="Riley R."/>
            <person name="Ohm R."/>
            <person name="Sun H."/>
            <person name="Tunlid A."/>
            <person name="Henrissat B."/>
            <person name="Grigoriev I.V."/>
            <person name="Hibbett D.S."/>
            <person name="Martin F."/>
        </authorList>
    </citation>
    <scope>NUCLEOTIDE SEQUENCE [LARGE SCALE GENOMIC DNA]</scope>
    <source>
        <strain evidence="2">LaAM-08-1</strain>
    </source>
</reference>
<dbReference type="AlphaFoldDB" id="A0A0C9XA27"/>
<sequence>MTSIPSHSEKCSNAPVLYAIGFILSASASRQAPACCAYRPRILQTIFLLRRHLYCNTRPHLIALFEFPPRRQQLPSVPLSFNNM</sequence>
<protein>
    <submittedName>
        <fullName evidence="1">Uncharacterized protein</fullName>
    </submittedName>
</protein>
<dbReference type="EMBL" id="KN838539">
    <property type="protein sequence ID" value="KIK09115.1"/>
    <property type="molecule type" value="Genomic_DNA"/>
</dbReference>
<dbReference type="HOGENOM" id="CLU_2527815_0_0_1"/>
<name>A0A0C9XA27_9AGAR</name>
<evidence type="ECO:0000313" key="2">
    <source>
        <dbReference type="Proteomes" id="UP000054477"/>
    </source>
</evidence>